<organism evidence="3 4">
    <name type="scientific">Mycena albidolilacea</name>
    <dbReference type="NCBI Taxonomy" id="1033008"/>
    <lineage>
        <taxon>Eukaryota</taxon>
        <taxon>Fungi</taxon>
        <taxon>Dikarya</taxon>
        <taxon>Basidiomycota</taxon>
        <taxon>Agaricomycotina</taxon>
        <taxon>Agaricomycetes</taxon>
        <taxon>Agaricomycetidae</taxon>
        <taxon>Agaricales</taxon>
        <taxon>Marasmiineae</taxon>
        <taxon>Mycenaceae</taxon>
        <taxon>Mycena</taxon>
    </lineage>
</organism>
<comment type="caution">
    <text evidence="3">The sequence shown here is derived from an EMBL/GenBank/DDBJ whole genome shotgun (WGS) entry which is preliminary data.</text>
</comment>
<feature type="compositionally biased region" description="Basic and acidic residues" evidence="1">
    <location>
        <begin position="67"/>
        <end position="90"/>
    </location>
</feature>
<dbReference type="InterPro" id="IPR040521">
    <property type="entry name" value="KDZ"/>
</dbReference>
<evidence type="ECO:0000313" key="4">
    <source>
        <dbReference type="Proteomes" id="UP001218218"/>
    </source>
</evidence>
<feature type="domain" description="CxC2-like cysteine cluster KDZ transposase-associated" evidence="2">
    <location>
        <begin position="364"/>
        <end position="467"/>
    </location>
</feature>
<feature type="region of interest" description="Disordered" evidence="1">
    <location>
        <begin position="62"/>
        <end position="103"/>
    </location>
</feature>
<feature type="region of interest" description="Disordered" evidence="1">
    <location>
        <begin position="1209"/>
        <end position="1233"/>
    </location>
</feature>
<reference evidence="3" key="1">
    <citation type="submission" date="2023-03" db="EMBL/GenBank/DDBJ databases">
        <title>Massive genome expansion in bonnet fungi (Mycena s.s.) driven by repeated elements and novel gene families across ecological guilds.</title>
        <authorList>
            <consortium name="Lawrence Berkeley National Laboratory"/>
            <person name="Harder C.B."/>
            <person name="Miyauchi S."/>
            <person name="Viragh M."/>
            <person name="Kuo A."/>
            <person name="Thoen E."/>
            <person name="Andreopoulos B."/>
            <person name="Lu D."/>
            <person name="Skrede I."/>
            <person name="Drula E."/>
            <person name="Henrissat B."/>
            <person name="Morin E."/>
            <person name="Kohler A."/>
            <person name="Barry K."/>
            <person name="LaButti K."/>
            <person name="Morin E."/>
            <person name="Salamov A."/>
            <person name="Lipzen A."/>
            <person name="Mereny Z."/>
            <person name="Hegedus B."/>
            <person name="Baldrian P."/>
            <person name="Stursova M."/>
            <person name="Weitz H."/>
            <person name="Taylor A."/>
            <person name="Grigoriev I.V."/>
            <person name="Nagy L.G."/>
            <person name="Martin F."/>
            <person name="Kauserud H."/>
        </authorList>
    </citation>
    <scope>NUCLEOTIDE SEQUENCE</scope>
    <source>
        <strain evidence="3">CBHHK002</strain>
    </source>
</reference>
<evidence type="ECO:0000313" key="3">
    <source>
        <dbReference type="EMBL" id="KAJ7308738.1"/>
    </source>
</evidence>
<evidence type="ECO:0000259" key="2">
    <source>
        <dbReference type="Pfam" id="PF18803"/>
    </source>
</evidence>
<sequence length="1233" mass="138334">MGSAHGRSASSSWWMRRQSLKGPISGGQMQRIADSHISADEAPTIQVPVVVIIFYGGRLTPESSESVSERSESVLEGEEHGGERQKRGGAKEMGLPQLRRSRRGPAAVQFPITCITPPTRADTPSKMLRAQGFLEAGTVDRDHGKRLYPNGGSPLGPALISYDAIYCDPTVEWVAVDQSAGAKLGERYIRGDSMRLPAALYVEEDDLNDGSDSDDMQEGYLPRTRGQRVHYIPAETITMGSHGSTLKPDVPAAPASSFDDWEAEYTEFDAEFGPGMQTTGPRKLRESIREDFLDEVLRHDGRGDYIDQGVCAGPGCEATEISYRCTNCMHGCLYCSSCMKRLHASMPFHRIERWENSWFRRCTLKSLGVWIELGHRVGEVCPNPSTVAGDSFVIITAQGIEEVGLDYCNCGTTKAKSVQLLHMRLYPATGTNPRLAATFASLHRFAHMTLESKCSPYEFYHSLDRYSEFLRMTRQWQHLLLLKRAGRGHDTCEDRINTTKPGEVALLCPACPHPGINLPPDWPTAPAHHRFLYALFLAIDTNFHLMHKDVSSEEKDPGLVRGWGFFGDVTKYMAHLEKHWDQKQERSTCVSHDAVDKPLREFLGTASSGIGTVDCACHNMKHPNGVGDLQMGEQYLNMDYLFFMSLTGCILLQLFVSYDIACQWYKNIWERMCIFDPHAQLKGGKTSVGFLVPKFHLPAHIESCNLLFSFNLTPFVGRMDGEAPERGWADTNRLANSTSVSGPGARRDTLEVHFQYWNWKKIMRLGASSSFPKNLPLMVESREAWADVEALFSASVIETWTAMARAWEVDAEKPNLFASTVHYDDLTQVRLRMAKIAADDVNHLRVREDMHEMEMLSMGLQLEESQRALATVFKNVGQHEMPTQGRARVKRETKLRRKIDGWIAVQQLFIPEAALLRQREAAERDRIGATQSLPGIRAQDIKMWLHPRSARWCNATSPCWSTSCPSPQRDLEPLDLPDTGIKTPGEGDGCEGEDTIGDAEVDRAADKYRAARAALVALGPRLQRRDYAHLQVLNAADVRGRPSAVFGDDDRRKKGGKRKKKARRMAAVDPEAAAEEAEVARQKAEDGMQMSWIWKVEGATREDQDVVQNEALRIEWAKACTKAMRYAEETDLLEEEMRRVLQFFQWRADGWRARVGSRAARQDEALREGHGSYALKQAACQDGMHAGFEDQWRGLAGLVADARTAWARVKADDKEEESDEEVDKRVGLTDPFD</sequence>
<dbReference type="Pfam" id="PF18803">
    <property type="entry name" value="CxC2"/>
    <property type="match status" value="1"/>
</dbReference>
<dbReference type="Pfam" id="PF18758">
    <property type="entry name" value="KDZ"/>
    <property type="match status" value="1"/>
</dbReference>
<protein>
    <recommendedName>
        <fullName evidence="2">CxC2-like cysteine cluster KDZ transposase-associated domain-containing protein</fullName>
    </recommendedName>
</protein>
<dbReference type="Proteomes" id="UP001218218">
    <property type="component" value="Unassembled WGS sequence"/>
</dbReference>
<dbReference type="AlphaFoldDB" id="A0AAD6Z639"/>
<evidence type="ECO:0000256" key="1">
    <source>
        <dbReference type="SAM" id="MobiDB-lite"/>
    </source>
</evidence>
<dbReference type="EMBL" id="JARIHO010000084">
    <property type="protein sequence ID" value="KAJ7308738.1"/>
    <property type="molecule type" value="Genomic_DNA"/>
</dbReference>
<dbReference type="InterPro" id="IPR041457">
    <property type="entry name" value="CxC2_KDZ-assoc"/>
</dbReference>
<gene>
    <name evidence="3" type="ORF">DFH08DRAFT_823766</name>
</gene>
<accession>A0AAD6Z639</accession>
<keyword evidence="4" id="KW-1185">Reference proteome</keyword>
<dbReference type="CDD" id="cd19757">
    <property type="entry name" value="Bbox1"/>
    <property type="match status" value="1"/>
</dbReference>
<name>A0AAD6Z639_9AGAR</name>
<proteinExistence type="predicted"/>